<dbReference type="EMBL" id="HAED01020251">
    <property type="protein sequence ID" value="SBR06787.1"/>
    <property type="molecule type" value="Transcribed_RNA"/>
</dbReference>
<protein>
    <submittedName>
        <fullName evidence="1">Si:ch211-198o12.4</fullName>
    </submittedName>
</protein>
<reference evidence="1" key="2">
    <citation type="submission" date="2016-06" db="EMBL/GenBank/DDBJ databases">
        <title>The genome of a short-lived fish provides insights into sex chromosome evolution and the genetic control of aging.</title>
        <authorList>
            <person name="Reichwald K."/>
            <person name="Felder M."/>
            <person name="Petzold A."/>
            <person name="Koch P."/>
            <person name="Groth M."/>
            <person name="Platzer M."/>
        </authorList>
    </citation>
    <scope>NUCLEOTIDE SEQUENCE</scope>
    <source>
        <tissue evidence="1">Brain</tissue>
    </source>
</reference>
<accession>A0A1A8JB30</accession>
<feature type="non-terminal residue" evidence="1">
    <location>
        <position position="1"/>
    </location>
</feature>
<sequence length="128" mass="14528">QKVSLPTPDLITRSHAHISHRDLSGFSYTTTAQEHYGEKDGDRCRPVVRFSSNALKQPERGGLNLSITKTDLLQQKISKTTACQSQQKSHRCSLCLKTSTVTRDDYTAKSLTLQRLIYRHNLSHFTLK</sequence>
<dbReference type="AlphaFoldDB" id="A0A1A8JB30"/>
<reference evidence="1" key="1">
    <citation type="submission" date="2016-05" db="EMBL/GenBank/DDBJ databases">
        <authorList>
            <person name="Lavstsen T."/>
            <person name="Jespersen J.S."/>
        </authorList>
    </citation>
    <scope>NUCLEOTIDE SEQUENCE</scope>
    <source>
        <tissue evidence="1">Brain</tissue>
    </source>
</reference>
<name>A0A1A8JB30_NOTKU</name>
<proteinExistence type="predicted"/>
<evidence type="ECO:0000313" key="1">
    <source>
        <dbReference type="EMBL" id="SBR06787.1"/>
    </source>
</evidence>
<organism evidence="1">
    <name type="scientific">Nothobranchius kuhntae</name>
    <name type="common">Beira killifish</name>
    <dbReference type="NCBI Taxonomy" id="321403"/>
    <lineage>
        <taxon>Eukaryota</taxon>
        <taxon>Metazoa</taxon>
        <taxon>Chordata</taxon>
        <taxon>Craniata</taxon>
        <taxon>Vertebrata</taxon>
        <taxon>Euteleostomi</taxon>
        <taxon>Actinopterygii</taxon>
        <taxon>Neopterygii</taxon>
        <taxon>Teleostei</taxon>
        <taxon>Neoteleostei</taxon>
        <taxon>Acanthomorphata</taxon>
        <taxon>Ovalentaria</taxon>
        <taxon>Atherinomorphae</taxon>
        <taxon>Cyprinodontiformes</taxon>
        <taxon>Nothobranchiidae</taxon>
        <taxon>Nothobranchius</taxon>
    </lineage>
</organism>
<gene>
    <name evidence="1" type="primary">SI:CH211-198O12.4</name>
</gene>